<dbReference type="Pfam" id="PF00651">
    <property type="entry name" value="BTB"/>
    <property type="match status" value="1"/>
</dbReference>
<feature type="domain" description="BTB" evidence="12">
    <location>
        <begin position="48"/>
        <end position="161"/>
    </location>
</feature>
<comment type="subcellular location">
    <subcellularLocation>
        <location evidence="1">Nucleus</location>
    </subcellularLocation>
</comment>
<dbReference type="RefSeq" id="NP_572823.1">
    <property type="nucleotide sequence ID" value="NM_132595.3"/>
</dbReference>
<gene>
    <name evidence="14" type="primary">Dmel\CG15725</name>
    <name evidence="14 15" type="ORF">CG15725</name>
    <name evidence="14" type="ORF">Dmel_CG15725</name>
</gene>
<dbReference type="PROSITE" id="PS00028">
    <property type="entry name" value="ZINC_FINGER_C2H2_1"/>
    <property type="match status" value="2"/>
</dbReference>
<keyword evidence="9" id="KW-0539">Nucleus</keyword>
<dbReference type="AGR" id="FB:FBgn0030417"/>
<keyword evidence="4 10" id="KW-0863">Zinc-finger</keyword>
<name>Q9VYJ8_DROME</name>
<dbReference type="Reactome" id="R-DME-9707616">
    <property type="pathway name" value="Heme signaling"/>
</dbReference>
<dbReference type="GlyGen" id="Q9VYJ8">
    <property type="glycosylation" value="2 sites"/>
</dbReference>
<evidence type="ECO:0000259" key="12">
    <source>
        <dbReference type="PROSITE" id="PS50097"/>
    </source>
</evidence>
<feature type="region of interest" description="Disordered" evidence="11">
    <location>
        <begin position="458"/>
        <end position="565"/>
    </location>
</feature>
<dbReference type="HOGENOM" id="CLU_351351_0_0_1"/>
<dbReference type="PaxDb" id="7227-FBpp0073518"/>
<dbReference type="FlyBase" id="FBgn0030417">
    <property type="gene designation" value="CG15725"/>
</dbReference>
<dbReference type="eggNOG" id="ENOG502R8GB">
    <property type="taxonomic scope" value="Eukaryota"/>
</dbReference>
<keyword evidence="7" id="KW-0238">DNA-binding</keyword>
<dbReference type="KEGG" id="dme:Dmel_CG15725"/>
<dbReference type="InterPro" id="IPR000210">
    <property type="entry name" value="BTB/POZ_dom"/>
</dbReference>
<reference evidence="14 16" key="1">
    <citation type="journal article" date="2000" name="Science">
        <title>The genome sequence of Drosophila melanogaster.</title>
        <authorList>
            <person name="Adams M.D."/>
            <person name="Celniker S.E."/>
            <person name="Holt R.A."/>
            <person name="Evans C.A."/>
            <person name="Gocayne J.D."/>
            <person name="Amanatides P.G."/>
            <person name="Scherer S.E."/>
            <person name="Li P.W."/>
            <person name="Hoskins R.A."/>
            <person name="Galle R.F."/>
            <person name="George R.A."/>
            <person name="Lewis S.E."/>
            <person name="Richards S."/>
            <person name="Ashburner M."/>
            <person name="Henderson S.N."/>
            <person name="Sutton G.G."/>
            <person name="Wortman J.R."/>
            <person name="Yandell M.D."/>
            <person name="Zhang Q."/>
            <person name="Chen L.X."/>
            <person name="Brandon R.C."/>
            <person name="Rogers Y.H."/>
            <person name="Blazej R.G."/>
            <person name="Champe M."/>
            <person name="Pfeiffer B.D."/>
            <person name="Wan K.H."/>
            <person name="Doyle C."/>
            <person name="Baxter E.G."/>
            <person name="Helt G."/>
            <person name="Nelson C.R."/>
            <person name="Gabor G.L."/>
            <person name="Abril J.F."/>
            <person name="Agbayani A."/>
            <person name="An H.J."/>
            <person name="Andrews-Pfannkoch C."/>
            <person name="Baldwin D."/>
            <person name="Ballew R.M."/>
            <person name="Basu A."/>
            <person name="Baxendale J."/>
            <person name="Bayraktaroglu L."/>
            <person name="Beasley E.M."/>
            <person name="Beeson K.Y."/>
            <person name="Benos P.V."/>
            <person name="Berman B.P."/>
            <person name="Bhandari D."/>
            <person name="Bolshakov S."/>
            <person name="Borkova D."/>
            <person name="Botchan M.R."/>
            <person name="Bouck J."/>
            <person name="Brokstein P."/>
            <person name="Brottier P."/>
            <person name="Burtis K.C."/>
            <person name="Busam D.A."/>
            <person name="Butler H."/>
            <person name="Cadieu E."/>
            <person name="Center A."/>
            <person name="Chandra I."/>
            <person name="Cherry J.M."/>
            <person name="Cawley S."/>
            <person name="Dahlke C."/>
            <person name="Davenport L.B."/>
            <person name="Davies P."/>
            <person name="de Pablos B."/>
            <person name="Delcher A."/>
            <person name="Deng Z."/>
            <person name="Mays A.D."/>
            <person name="Dew I."/>
            <person name="Dietz S.M."/>
            <person name="Dodson K."/>
            <person name="Doup L.E."/>
            <person name="Downes M."/>
            <person name="Dugan-Rocha S."/>
            <person name="Dunkov B.C."/>
            <person name="Dunn P."/>
            <person name="Durbin K.J."/>
            <person name="Evangelista C.C."/>
            <person name="Ferraz C."/>
            <person name="Ferriera S."/>
            <person name="Fleischmann W."/>
            <person name="Fosler C."/>
            <person name="Gabrielian A.E."/>
            <person name="Garg N.S."/>
            <person name="Gelbart W.M."/>
            <person name="Glasser K."/>
            <person name="Glodek A."/>
            <person name="Gong F."/>
            <person name="Gorrell J.H."/>
            <person name="Gu Z."/>
            <person name="Guan P."/>
            <person name="Harris M."/>
            <person name="Harris N.L."/>
            <person name="Harvey D."/>
            <person name="Heiman T.J."/>
            <person name="Hernandez J.R."/>
            <person name="Houck J."/>
            <person name="Hostin D."/>
            <person name="Houston K.A."/>
            <person name="Howland T.J."/>
            <person name="Wei M.H."/>
            <person name="Ibegwam C."/>
            <person name="Jalali M."/>
            <person name="Kalush F."/>
            <person name="Karpen G.H."/>
            <person name="Ke Z."/>
            <person name="Kennison J.A."/>
            <person name="Ketchum K.A."/>
            <person name="Kimmel B.E."/>
            <person name="Kodira C.D."/>
            <person name="Kraft C."/>
            <person name="Kravitz S."/>
            <person name="Kulp D."/>
            <person name="Lai Z."/>
            <person name="Lasko P."/>
            <person name="Lei Y."/>
            <person name="Levitsky A.A."/>
            <person name="Li J."/>
            <person name="Li Z."/>
            <person name="Liang Y."/>
            <person name="Lin X."/>
            <person name="Liu X."/>
            <person name="Mattei B."/>
            <person name="McIntosh T.C."/>
            <person name="McLeod M.P."/>
            <person name="McPherson D."/>
            <person name="Merkulov G."/>
            <person name="Milshina N.V."/>
            <person name="Mobarry C."/>
            <person name="Morris J."/>
            <person name="Moshrefi A."/>
            <person name="Mount S.M."/>
            <person name="Moy M."/>
            <person name="Murphy B."/>
            <person name="Murphy L."/>
            <person name="Muzny D.M."/>
            <person name="Nelson D.L."/>
            <person name="Nelson D.R."/>
            <person name="Nelson K.A."/>
            <person name="Nixon K."/>
            <person name="Nusskern D.R."/>
            <person name="Pacleb J.M."/>
            <person name="Palazzolo M."/>
            <person name="Pittman G.S."/>
            <person name="Pan S."/>
            <person name="Pollard J."/>
            <person name="Puri V."/>
            <person name="Reese M.G."/>
            <person name="Reinert K."/>
            <person name="Remington K."/>
            <person name="Saunders R.D."/>
            <person name="Scheeler F."/>
            <person name="Shen H."/>
            <person name="Shue B.C."/>
            <person name="Siden-Kiamos I."/>
            <person name="Simpson M."/>
            <person name="Skupski M.P."/>
            <person name="Smith T."/>
            <person name="Spier E."/>
            <person name="Spradling A.C."/>
            <person name="Stapleton M."/>
            <person name="Strong R."/>
            <person name="Sun E."/>
            <person name="Svirskas R."/>
            <person name="Tector C."/>
            <person name="Turner R."/>
            <person name="Venter E."/>
            <person name="Wang A.H."/>
            <person name="Wang X."/>
            <person name="Wang Z.Y."/>
            <person name="Wassarman D.A."/>
            <person name="Weinstock G.M."/>
            <person name="Weissenbach J."/>
            <person name="Williams S.M."/>
            <person name="WoodageT"/>
            <person name="Worley K.C."/>
            <person name="Wu D."/>
            <person name="Yang S."/>
            <person name="Yao Q.A."/>
            <person name="Ye J."/>
            <person name="Yeh R.F."/>
            <person name="Zaveri J.S."/>
            <person name="Zhan M."/>
            <person name="Zhang G."/>
            <person name="Zhao Q."/>
            <person name="Zheng L."/>
            <person name="Zheng X.H."/>
            <person name="Zhong F.N."/>
            <person name="Zhong W."/>
            <person name="Zhou X."/>
            <person name="Zhu S."/>
            <person name="Zhu X."/>
            <person name="Smith H.O."/>
            <person name="Gibbs R.A."/>
            <person name="Myers E.W."/>
            <person name="Rubin G.M."/>
            <person name="Venter J.C."/>
        </authorList>
    </citation>
    <scope>NUCLEOTIDE SEQUENCE [LARGE SCALE GENOMIC DNA]</scope>
    <source>
        <strain evidence="16">Berkeley</strain>
    </source>
</reference>
<evidence type="ECO:0000256" key="6">
    <source>
        <dbReference type="ARBA" id="ARBA00023015"/>
    </source>
</evidence>
<dbReference type="PANTHER" id="PTHR46105:SF5">
    <property type="entry name" value="ZINC FINGER AND BTB DOMAIN-CONTAINING PROTEIN 44 ISOFORM X1"/>
    <property type="match status" value="1"/>
</dbReference>
<dbReference type="Reactome" id="R-DME-9708530">
    <property type="pathway name" value="Regulation of BACH1 activity"/>
</dbReference>
<feature type="compositionally biased region" description="Low complexity" evidence="11">
    <location>
        <begin position="497"/>
        <end position="506"/>
    </location>
</feature>
<dbReference type="GO" id="GO:0006357">
    <property type="term" value="P:regulation of transcription by RNA polymerase II"/>
    <property type="evidence" value="ECO:0000318"/>
    <property type="project" value="GO_Central"/>
</dbReference>
<evidence type="ECO:0000256" key="3">
    <source>
        <dbReference type="ARBA" id="ARBA00022737"/>
    </source>
</evidence>
<dbReference type="InterPro" id="IPR036236">
    <property type="entry name" value="Znf_C2H2_sf"/>
</dbReference>
<dbReference type="Proteomes" id="UP000000803">
    <property type="component" value="Chromosome X"/>
</dbReference>
<dbReference type="Bgee" id="FBgn0030417">
    <property type="expression patterns" value="Expressed in intestinal stem cell (Drosophila) in digestive tract and 108 other cell types or tissues"/>
</dbReference>
<keyword evidence="3" id="KW-0677">Repeat</keyword>
<evidence type="ECO:0000313" key="16">
    <source>
        <dbReference type="Proteomes" id="UP000000803"/>
    </source>
</evidence>
<dbReference type="GeneID" id="32224"/>
<dbReference type="SMART" id="SM00355">
    <property type="entry name" value="ZnF_C2H2"/>
    <property type="match status" value="2"/>
</dbReference>
<dbReference type="BioGRID-ORCS" id="32224">
    <property type="hits" value="0 hits in 1 CRISPR screen"/>
</dbReference>
<dbReference type="InterPro" id="IPR011333">
    <property type="entry name" value="SKP1/BTB/POZ_sf"/>
</dbReference>
<evidence type="ECO:0000256" key="1">
    <source>
        <dbReference type="ARBA" id="ARBA00004123"/>
    </source>
</evidence>
<proteinExistence type="predicted"/>
<organism evidence="14 16">
    <name type="scientific">Drosophila melanogaster</name>
    <name type="common">Fruit fly</name>
    <dbReference type="NCBI Taxonomy" id="7227"/>
    <lineage>
        <taxon>Eukaryota</taxon>
        <taxon>Metazoa</taxon>
        <taxon>Ecdysozoa</taxon>
        <taxon>Arthropoda</taxon>
        <taxon>Hexapoda</taxon>
        <taxon>Insecta</taxon>
        <taxon>Pterygota</taxon>
        <taxon>Neoptera</taxon>
        <taxon>Endopterygota</taxon>
        <taxon>Diptera</taxon>
        <taxon>Brachycera</taxon>
        <taxon>Muscomorpha</taxon>
        <taxon>Ephydroidea</taxon>
        <taxon>Drosophilidae</taxon>
        <taxon>Drosophila</taxon>
        <taxon>Sophophora</taxon>
    </lineage>
</organism>
<reference evidence="14 16" key="8">
    <citation type="journal article" date="2007" name="Science">
        <title>Sequence finishing and mapping of Drosophila melanogaster heterochromatin.</title>
        <authorList>
            <person name="Hoskins R.A."/>
            <person name="Carlson J.W."/>
            <person name="Kennedy C."/>
            <person name="Acevedo D."/>
            <person name="Evans-Holm M."/>
            <person name="Frise E."/>
            <person name="Wan K.H."/>
            <person name="Park S."/>
            <person name="Mendez-Lago M."/>
            <person name="Rossi F."/>
            <person name="Villasante A."/>
            <person name="Dimitri P."/>
            <person name="Karpen G.H."/>
            <person name="Celniker S.E."/>
        </authorList>
    </citation>
    <scope>NUCLEOTIDE SEQUENCE [LARGE SCALE GENOMIC DNA]</scope>
    <source>
        <strain evidence="16">Berkeley</strain>
    </source>
</reference>
<dbReference type="OrthoDB" id="4845755at2759"/>
<reference evidence="14 16" key="3">
    <citation type="journal article" date="2002" name="Genome Biol.">
        <title>Annotation of the Drosophila melanogaster euchromatic genome: a systematic review.</title>
        <authorList>
            <person name="Misra S."/>
            <person name="Crosby M.A."/>
            <person name="Mungall C.J."/>
            <person name="Matthews B.B."/>
            <person name="Campbell K.S."/>
            <person name="Hradecky P."/>
            <person name="Huang Y."/>
            <person name="Kaminker J.S."/>
            <person name="Millburn G.H."/>
            <person name="Prochnik S.E."/>
            <person name="Smith C.D."/>
            <person name="Tupy J.L."/>
            <person name="Whitfied E.J."/>
            <person name="Bayraktaroglu L."/>
            <person name="Berman B.P."/>
            <person name="Bettencourt B.R."/>
            <person name="Celniker S.E."/>
            <person name="de Grey A.D."/>
            <person name="Drysdale R.A."/>
            <person name="Harris N.L."/>
            <person name="Richter J."/>
            <person name="Russo S."/>
            <person name="Schroeder A.J."/>
            <person name="Shu S.Q."/>
            <person name="Stapleton M."/>
            <person name="Yamada C."/>
            <person name="Ashburner M."/>
            <person name="Gelbart W.M."/>
            <person name="Rubin G.M."/>
            <person name="Lewis S.E."/>
        </authorList>
    </citation>
    <scope>GENOME REANNOTATION</scope>
    <source>
        <strain evidence="16">Berkeley</strain>
    </source>
</reference>
<evidence type="ECO:0000256" key="2">
    <source>
        <dbReference type="ARBA" id="ARBA00022723"/>
    </source>
</evidence>
<dbReference type="SMART" id="SM00225">
    <property type="entry name" value="BTB"/>
    <property type="match status" value="1"/>
</dbReference>
<evidence type="ECO:0000256" key="8">
    <source>
        <dbReference type="ARBA" id="ARBA00023163"/>
    </source>
</evidence>
<evidence type="ECO:0000259" key="13">
    <source>
        <dbReference type="PROSITE" id="PS50157"/>
    </source>
</evidence>
<accession>Q9VYJ8</accession>
<evidence type="ECO:0000256" key="11">
    <source>
        <dbReference type="SAM" id="MobiDB-lite"/>
    </source>
</evidence>
<dbReference type="GO" id="GO:0000978">
    <property type="term" value="F:RNA polymerase II cis-regulatory region sequence-specific DNA binding"/>
    <property type="evidence" value="ECO:0000318"/>
    <property type="project" value="GO_Central"/>
</dbReference>
<reference evidence="14 16" key="10">
    <citation type="journal article" date="2015" name="G3 (Bethesda)">
        <title>Gene Model Annotations for Drosophila melanogaster: The Rule-Benders.</title>
        <authorList>
            <consortium name="FlyBase Consortium"/>
            <person name="Crosby M.A."/>
            <person name="Gramates L.S."/>
            <person name="Dos Santos G."/>
            <person name="Matthews B.B."/>
            <person name="St Pierre S.E."/>
            <person name="Zhou P."/>
            <person name="Schroeder A.J."/>
            <person name="Falls K."/>
            <person name="Emmert D.B."/>
            <person name="Russo S.M."/>
            <person name="Gelbart W.M."/>
            <person name="null"/>
        </authorList>
    </citation>
    <scope>NUCLEOTIDE SEQUENCE [LARGE SCALE GENOMIC DNA]</scope>
    <source>
        <strain evidence="16">Berkeley</strain>
    </source>
</reference>
<reference evidence="14 16" key="7">
    <citation type="journal article" date="2007" name="Science">
        <title>The Release 5.1 annotation of Drosophila melanogaster heterochromatin.</title>
        <authorList>
            <person name="Smith C.D."/>
            <person name="Shu S."/>
            <person name="Mungall C.J."/>
            <person name="Karpen G.H."/>
        </authorList>
    </citation>
    <scope>NUCLEOTIDE SEQUENCE [LARGE SCALE GENOMIC DNA]</scope>
    <source>
        <strain evidence="16">Berkeley</strain>
    </source>
</reference>
<dbReference type="PROSITE" id="PS50097">
    <property type="entry name" value="BTB"/>
    <property type="match status" value="1"/>
</dbReference>
<reference evidence="14 16" key="11">
    <citation type="journal article" date="2015" name="Genome Res.">
        <title>The Release 6 reference sequence of the Drosophila melanogaster genome.</title>
        <authorList>
            <person name="Hoskins R.A."/>
            <person name="Carlson J.W."/>
            <person name="Wan K.H."/>
            <person name="Park S."/>
            <person name="Mendez I."/>
            <person name="Galle S.E."/>
            <person name="Booth B.W."/>
            <person name="Pfeiffer B.D."/>
            <person name="George R.A."/>
            <person name="Svirskas R."/>
            <person name="Krzywinski M."/>
            <person name="Schein J."/>
            <person name="Accardo M.C."/>
            <person name="Damia E."/>
            <person name="Messina G."/>
            <person name="Mendez-Lago M."/>
            <person name="de Pablos B."/>
            <person name="Demakova O.V."/>
            <person name="Andreyeva E.N."/>
            <person name="Boldyreva L.V."/>
            <person name="Marra M."/>
            <person name="Carvalho A.B."/>
            <person name="Dimitri P."/>
            <person name="Villasante A."/>
            <person name="Zhimulev I.F."/>
            <person name="Rubin G.M."/>
            <person name="Karpen G.H."/>
            <person name="Celniker S.E."/>
        </authorList>
    </citation>
    <scope>NUCLEOTIDE SEQUENCE [LARGE SCALE GENOMIC DNA]</scope>
    <source>
        <strain evidence="16">Berkeley</strain>
    </source>
</reference>
<feature type="compositionally biased region" description="Low complexity" evidence="11">
    <location>
        <begin position="702"/>
        <end position="731"/>
    </location>
</feature>
<sequence length="745" mass="77537">MFTNWLTGSSSSSSSTPIIRSNAAGIVGAGNVTPSGVSATALVMSSPPDVILEVGPAPSNVRFVAHSLVLGMHSGYLRSAIRLDETAAGTAASVSASASISITGATAASCNPSSSSSAASSSSSAVTTASGELLLYLSNVTADQFAPLLTYMYTGYLDLNVDNIFAVLLATHVLHMPRALEICRSFLARAQTEGYLNGNPAAQLCPVPSIPAKIIRPIPSKATMPNFGFLPLPQAPPSVAPSAQPTAHQPTTGIAPVASASILSSFGTNTQHMEHMEQPIAMLDNEVDEEDVEVFIDSNTVTDNEAEELEPDVDMDCNVSVVSSLAASSAGSMNIERLDVKPPTPIPVSVATIISATTTKSQAQSLGQSKGQNSRRESNSKGNRTKSSASRSRKSSGLQVAKAPVPAAQLDLTAAATPSITSSKFIIDVASCDGPVRFRRILNTAYGHKPEAMESNALAGPATAPAGGSSNSTISEQHRSQQSVSLSFHQQMARAISSQQRQLSHQQQEESENSGDAIPATIGKQHATGATAASSAMSTSSTHAGSNRKSQATGTGTGSGSATASSAGNQELYVCVYCKHTFKSQYCYQKHAKRHLNPLTLTTNDKKLLMESAASMANTIEMDNPSSVGQSGANNSSGSIATGNGATAVAATTALLRREVRPLDMNVQYYPCKTCGSKFPSYYFVHKHRKMCHADEIEATATSNTSNNSSSNNSSNNNSSSSSGSSGSSSNHAKRDDQQQQQQQS</sequence>
<reference evidence="14 16" key="6">
    <citation type="journal article" date="2005" name="PLoS Comput. Biol.">
        <title>Combined evidence annotation of transposable elements in genome sequences.</title>
        <authorList>
            <person name="Quesneville H."/>
            <person name="Bergman C.M."/>
            <person name="Andrieu O."/>
            <person name="Autard D."/>
            <person name="Nouaud D."/>
            <person name="Ashburner M."/>
            <person name="Anxolabehere D."/>
        </authorList>
    </citation>
    <scope>NUCLEOTIDE SEQUENCE [LARGE SCALE GENOMIC DNA]</scope>
    <source>
        <strain evidence="16">Berkeley</strain>
    </source>
</reference>
<keyword evidence="6" id="KW-0805">Transcription regulation</keyword>
<dbReference type="GO" id="GO:0005634">
    <property type="term" value="C:nucleus"/>
    <property type="evidence" value="ECO:0007669"/>
    <property type="project" value="UniProtKB-SubCell"/>
</dbReference>
<dbReference type="Gene3D" id="3.30.710.10">
    <property type="entry name" value="Potassium Channel Kv1.1, Chain A"/>
    <property type="match status" value="1"/>
</dbReference>
<dbReference type="SUPFAM" id="SSF54695">
    <property type="entry name" value="POZ domain"/>
    <property type="match status" value="1"/>
</dbReference>
<feature type="domain" description="C2H2-type" evidence="13">
    <location>
        <begin position="670"/>
        <end position="698"/>
    </location>
</feature>
<reference evidence="14 16" key="4">
    <citation type="journal article" date="2002" name="Genome Biol.">
        <title>The transposable elements of the Drosophila melanogaster euchromatin: a genomics perspective.</title>
        <authorList>
            <person name="Kaminker J.S."/>
            <person name="Bergman C.M."/>
            <person name="Kronmiller B."/>
            <person name="Carlson J."/>
            <person name="Svirskas R."/>
            <person name="Patel S."/>
            <person name="Frise E."/>
            <person name="Wheeler D.A."/>
            <person name="Lewis S.E."/>
            <person name="Rubin G.M."/>
            <person name="Ashburner M."/>
            <person name="Celniker S.E."/>
        </authorList>
    </citation>
    <scope>NUCLEOTIDE SEQUENCE [LARGE SCALE GENOMIC DNA]</scope>
    <source>
        <strain evidence="16">Berkeley</strain>
    </source>
</reference>
<dbReference type="InterPro" id="IPR050457">
    <property type="entry name" value="ZnFinger_BTB_dom_contain"/>
</dbReference>
<reference evidence="14 16" key="9">
    <citation type="journal article" date="2015" name="G3 (Bethesda)">
        <title>Gene Model Annotations for Drosophila melanogaster: Impact of High-Throughput Data.</title>
        <authorList>
            <consortium name="FlyBase Consortium"/>
            <person name="Matthews B.B."/>
            <person name="Dos Santos G."/>
            <person name="Crosby M.A."/>
            <person name="Emmert D.B."/>
            <person name="St Pierre S.E."/>
            <person name="Gramates L.S."/>
            <person name="Zhou P."/>
            <person name="Schroeder A.J."/>
            <person name="Falls K."/>
            <person name="Strelets V."/>
            <person name="Russo S.M."/>
            <person name="Gelbart W.M."/>
            <person name="null"/>
        </authorList>
    </citation>
    <scope>NUCLEOTIDE SEQUENCE [LARGE SCALE GENOMIC DNA]</scope>
    <source>
        <strain evidence="16">Berkeley</strain>
    </source>
</reference>
<reference evidence="14 16" key="2">
    <citation type="journal article" date="2002" name="Genome Biol.">
        <title>Finishing a whole-genome shotgun: release 3 of the Drosophila melanogaster euchromatic genome sequence.</title>
        <authorList>
            <person name="Celniker S.E."/>
            <person name="Wheeler D.A."/>
            <person name="Kronmiller B."/>
            <person name="Carlson J.W."/>
            <person name="Halpern A."/>
            <person name="Patel S."/>
            <person name="Adams M."/>
            <person name="Champe M."/>
            <person name="Dugan S.P."/>
            <person name="Frise E."/>
            <person name="Hodgson A."/>
            <person name="George R.A."/>
            <person name="Hoskins R.A."/>
            <person name="Laverty T."/>
            <person name="Muzny D.M."/>
            <person name="Nelson C.R."/>
            <person name="Pacleb J.M."/>
            <person name="Park S."/>
            <person name="Pfeiffer B.D."/>
            <person name="Richards S."/>
            <person name="Sodergren E.J."/>
            <person name="Svirskas R."/>
            <person name="Tabor P.E."/>
            <person name="Wan K."/>
            <person name="Stapleton M."/>
            <person name="Sutton G.G."/>
            <person name="Venter C."/>
            <person name="Weinstock G."/>
            <person name="Scherer S.E."/>
            <person name="Myers E.W."/>
            <person name="Gibbs R.A."/>
            <person name="Rubin G.M."/>
        </authorList>
    </citation>
    <scope>NUCLEOTIDE SEQUENCE [LARGE SCALE GENOMIC DNA]</scope>
    <source>
        <strain evidence="16">Berkeley</strain>
    </source>
</reference>
<dbReference type="PANTHER" id="PTHR46105">
    <property type="entry name" value="AGAP004733-PA"/>
    <property type="match status" value="1"/>
</dbReference>
<dbReference type="InterPro" id="IPR013087">
    <property type="entry name" value="Znf_C2H2_type"/>
</dbReference>
<keyword evidence="8" id="KW-0804">Transcription</keyword>
<evidence type="ECO:0000256" key="9">
    <source>
        <dbReference type="ARBA" id="ARBA00023242"/>
    </source>
</evidence>
<dbReference type="InParanoid" id="Q9VYJ8"/>
<feature type="compositionally biased region" description="Polar residues" evidence="11">
    <location>
        <begin position="480"/>
        <end position="490"/>
    </location>
</feature>
<dbReference type="OMA" id="ATHVLHM"/>
<feature type="compositionally biased region" description="Low complexity" evidence="11">
    <location>
        <begin position="526"/>
        <end position="545"/>
    </location>
</feature>
<feature type="compositionally biased region" description="Low complexity" evidence="11">
    <location>
        <begin position="458"/>
        <end position="473"/>
    </location>
</feature>
<evidence type="ECO:0000256" key="10">
    <source>
        <dbReference type="PROSITE-ProRule" id="PRU00042"/>
    </source>
</evidence>
<feature type="region of interest" description="Disordered" evidence="11">
    <location>
        <begin position="359"/>
        <end position="403"/>
    </location>
</feature>
<dbReference type="PROSITE" id="PS50157">
    <property type="entry name" value="ZINC_FINGER_C2H2_2"/>
    <property type="match status" value="1"/>
</dbReference>
<evidence type="ECO:0000256" key="4">
    <source>
        <dbReference type="ARBA" id="ARBA00022771"/>
    </source>
</evidence>
<keyword evidence="2" id="KW-0479">Metal-binding</keyword>
<dbReference type="EMBL" id="AE014298">
    <property type="protein sequence ID" value="AAF48197.1"/>
    <property type="molecule type" value="Genomic_DNA"/>
</dbReference>
<feature type="region of interest" description="Disordered" evidence="11">
    <location>
        <begin position="701"/>
        <end position="745"/>
    </location>
</feature>
<evidence type="ECO:0000256" key="7">
    <source>
        <dbReference type="ARBA" id="ARBA00023125"/>
    </source>
</evidence>
<protein>
    <submittedName>
        <fullName evidence="14">Uncharacterized protein</fullName>
    </submittedName>
</protein>
<dbReference type="SUPFAM" id="SSF57667">
    <property type="entry name" value="beta-beta-alpha zinc fingers"/>
    <property type="match status" value="1"/>
</dbReference>
<dbReference type="GO" id="GO:0008270">
    <property type="term" value="F:zinc ion binding"/>
    <property type="evidence" value="ECO:0007669"/>
    <property type="project" value="UniProtKB-KW"/>
</dbReference>
<evidence type="ECO:0000256" key="5">
    <source>
        <dbReference type="ARBA" id="ARBA00022833"/>
    </source>
</evidence>
<keyword evidence="16" id="KW-1185">Reference proteome</keyword>
<feature type="compositionally biased region" description="Polar residues" evidence="11">
    <location>
        <begin position="359"/>
        <end position="372"/>
    </location>
</feature>
<keyword evidence="5" id="KW-0862">Zinc</keyword>
<dbReference type="PhylomeDB" id="Q9VYJ8"/>
<dbReference type="VEuPathDB" id="VectorBase:FBgn0030417"/>
<dbReference type="STRING" id="7227.FBpp0073518"/>
<dbReference type="UCSC" id="CG15725-RA">
    <property type="organism name" value="d. melanogaster"/>
</dbReference>
<reference evidence="14 16" key="5">
    <citation type="journal article" date="2002" name="Genome Biol.">
        <title>Heterochromatic sequences in a Drosophila whole-genome shotgun assembly.</title>
        <authorList>
            <person name="Hoskins R.A."/>
            <person name="Smith C.D."/>
            <person name="Carlson J.W."/>
            <person name="Carvalho A.B."/>
            <person name="Halpern A."/>
            <person name="Kaminker J.S."/>
            <person name="Kennedy C."/>
            <person name="Mungall C.J."/>
            <person name="Sullivan B.A."/>
            <person name="Sutton G.G."/>
            <person name="Yasuhara J.C."/>
            <person name="Wakimoto B.T."/>
            <person name="Myers E.W."/>
            <person name="Celniker S.E."/>
            <person name="Rubin G.M."/>
            <person name="Karpen G.H."/>
        </authorList>
    </citation>
    <scope>NUCLEOTIDE SEQUENCE [LARGE SCALE GENOMIC DNA]</scope>
    <source>
        <strain evidence="16">Berkeley</strain>
    </source>
</reference>
<dbReference type="GO" id="GO:0000981">
    <property type="term" value="F:DNA-binding transcription factor activity, RNA polymerase II-specific"/>
    <property type="evidence" value="ECO:0000318"/>
    <property type="project" value="GO_Central"/>
</dbReference>
<evidence type="ECO:0000313" key="14">
    <source>
        <dbReference type="EMBL" id="AAF48197.1"/>
    </source>
</evidence>
<evidence type="ECO:0000313" key="15">
    <source>
        <dbReference type="FlyBase" id="FBgn0030417"/>
    </source>
</evidence>
<dbReference type="AlphaFoldDB" id="Q9VYJ8"/>